<dbReference type="AlphaFoldDB" id="A0A644ULZ6"/>
<dbReference type="GO" id="GO:0051539">
    <property type="term" value="F:4 iron, 4 sulfur cluster binding"/>
    <property type="evidence" value="ECO:0007669"/>
    <property type="project" value="UniProtKB-KW"/>
</dbReference>
<dbReference type="SFLD" id="SFLDG01123">
    <property type="entry name" value="methyltransferase_(Class_B)"/>
    <property type="match status" value="1"/>
</dbReference>
<dbReference type="InterPro" id="IPR034466">
    <property type="entry name" value="Methyltransferase_Class_B"/>
</dbReference>
<keyword evidence="5" id="KW-0411">Iron-sulfur</keyword>
<dbReference type="PROSITE" id="PS51918">
    <property type="entry name" value="RADICAL_SAM"/>
    <property type="match status" value="1"/>
</dbReference>
<dbReference type="PANTHER" id="PTHR43409">
    <property type="entry name" value="ANAEROBIC MAGNESIUM-PROTOPORPHYRIN IX MONOMETHYL ESTER CYCLASE-RELATED"/>
    <property type="match status" value="1"/>
</dbReference>
<dbReference type="CDD" id="cd01335">
    <property type="entry name" value="Radical_SAM"/>
    <property type="match status" value="1"/>
</dbReference>
<comment type="caution">
    <text evidence="7">The sequence shown here is derived from an EMBL/GenBank/DDBJ whole genome shotgun (WGS) entry which is preliminary data.</text>
</comment>
<dbReference type="SFLD" id="SFLDG01082">
    <property type="entry name" value="B12-binding_domain_containing"/>
    <property type="match status" value="1"/>
</dbReference>
<evidence type="ECO:0000256" key="5">
    <source>
        <dbReference type="ARBA" id="ARBA00023014"/>
    </source>
</evidence>
<proteinExistence type="predicted"/>
<evidence type="ECO:0000256" key="1">
    <source>
        <dbReference type="ARBA" id="ARBA00001966"/>
    </source>
</evidence>
<evidence type="ECO:0000313" key="7">
    <source>
        <dbReference type="EMBL" id="MPL79889.1"/>
    </source>
</evidence>
<keyword evidence="2" id="KW-0949">S-adenosyl-L-methionine</keyword>
<dbReference type="SUPFAM" id="SSF102114">
    <property type="entry name" value="Radical SAM enzymes"/>
    <property type="match status" value="1"/>
</dbReference>
<keyword evidence="3" id="KW-0479">Metal-binding</keyword>
<dbReference type="InterPro" id="IPR007197">
    <property type="entry name" value="rSAM"/>
</dbReference>
<dbReference type="EMBL" id="VSSQ01000131">
    <property type="protein sequence ID" value="MPL79889.1"/>
    <property type="molecule type" value="Genomic_DNA"/>
</dbReference>
<evidence type="ECO:0000256" key="3">
    <source>
        <dbReference type="ARBA" id="ARBA00022723"/>
    </source>
</evidence>
<reference evidence="7" key="1">
    <citation type="submission" date="2019-08" db="EMBL/GenBank/DDBJ databases">
        <authorList>
            <person name="Kucharzyk K."/>
            <person name="Murdoch R.W."/>
            <person name="Higgins S."/>
            <person name="Loffler F."/>
        </authorList>
    </citation>
    <scope>NUCLEOTIDE SEQUENCE</scope>
</reference>
<evidence type="ECO:0000259" key="6">
    <source>
        <dbReference type="PROSITE" id="PS51918"/>
    </source>
</evidence>
<dbReference type="InterPro" id="IPR023404">
    <property type="entry name" value="rSAM_horseshoe"/>
</dbReference>
<dbReference type="SFLD" id="SFLDS00029">
    <property type="entry name" value="Radical_SAM"/>
    <property type="match status" value="1"/>
</dbReference>
<name>A0A644ULZ6_9ZZZZ</name>
<protein>
    <recommendedName>
        <fullName evidence="6">Radical SAM core domain-containing protein</fullName>
    </recommendedName>
</protein>
<dbReference type="GO" id="GO:0046872">
    <property type="term" value="F:metal ion binding"/>
    <property type="evidence" value="ECO:0007669"/>
    <property type="project" value="UniProtKB-KW"/>
</dbReference>
<comment type="cofactor">
    <cofactor evidence="1">
        <name>[4Fe-4S] cluster</name>
        <dbReference type="ChEBI" id="CHEBI:49883"/>
    </cofactor>
</comment>
<dbReference type="Pfam" id="PF04055">
    <property type="entry name" value="Radical_SAM"/>
    <property type="match status" value="1"/>
</dbReference>
<evidence type="ECO:0000256" key="4">
    <source>
        <dbReference type="ARBA" id="ARBA00023004"/>
    </source>
</evidence>
<keyword evidence="4" id="KW-0408">Iron</keyword>
<organism evidence="7">
    <name type="scientific">bioreactor metagenome</name>
    <dbReference type="NCBI Taxonomy" id="1076179"/>
    <lineage>
        <taxon>unclassified sequences</taxon>
        <taxon>metagenomes</taxon>
        <taxon>ecological metagenomes</taxon>
    </lineage>
</organism>
<accession>A0A644ULZ6</accession>
<gene>
    <name evidence="7" type="ORF">SDC9_25776</name>
</gene>
<dbReference type="Gene3D" id="3.80.30.20">
    <property type="entry name" value="tm_1862 like domain"/>
    <property type="match status" value="1"/>
</dbReference>
<dbReference type="InterPro" id="IPR051198">
    <property type="entry name" value="BchE-like"/>
</dbReference>
<sequence>MLNIQTKRGCCYNCIYCSYPIIDGRKVRTLDTDLIVDTLVRLYKEKGINYVFFTDSVFNIHNSYNAELAEKIIKSGIKINWGAYFSPHNLTDDLMGLFRRSGLKHIEFGTESLCTEQMHRYGKNFSFDDVLFSSELCLKHNVFYAHFLILGGIGETEKTLRETMENSLKIKYSVFFPYIGMRIYPGTPLQRMAIADGKISAEDTLLEPTYYLSDDFNLAECRRMAAETGKAWIFPDDPLADDIERMRVVKKKKGLIWEYLRKP</sequence>
<dbReference type="InterPro" id="IPR006638">
    <property type="entry name" value="Elp3/MiaA/NifB-like_rSAM"/>
</dbReference>
<dbReference type="PANTHER" id="PTHR43409:SF16">
    <property type="entry name" value="SLR0320 PROTEIN"/>
    <property type="match status" value="1"/>
</dbReference>
<dbReference type="GO" id="GO:0003824">
    <property type="term" value="F:catalytic activity"/>
    <property type="evidence" value="ECO:0007669"/>
    <property type="project" value="InterPro"/>
</dbReference>
<feature type="domain" description="Radical SAM core" evidence="6">
    <location>
        <begin position="1"/>
        <end position="215"/>
    </location>
</feature>
<evidence type="ECO:0000256" key="2">
    <source>
        <dbReference type="ARBA" id="ARBA00022691"/>
    </source>
</evidence>
<dbReference type="InterPro" id="IPR058240">
    <property type="entry name" value="rSAM_sf"/>
</dbReference>
<dbReference type="SMART" id="SM00729">
    <property type="entry name" value="Elp3"/>
    <property type="match status" value="1"/>
</dbReference>
<dbReference type="GO" id="GO:0005829">
    <property type="term" value="C:cytosol"/>
    <property type="evidence" value="ECO:0007669"/>
    <property type="project" value="TreeGrafter"/>
</dbReference>